<reference evidence="1 2" key="1">
    <citation type="journal article" date="2016" name="Front. Microbiol.">
        <title>Genome and transcriptome sequences reveal the specific parasitism of the nematophagous Purpureocillium lilacinum 36-1.</title>
        <authorList>
            <person name="Xie J."/>
            <person name="Li S."/>
            <person name="Mo C."/>
            <person name="Xiao X."/>
            <person name="Peng D."/>
            <person name="Wang G."/>
            <person name="Xiao Y."/>
        </authorList>
    </citation>
    <scope>NUCLEOTIDE SEQUENCE [LARGE SCALE GENOMIC DNA]</scope>
    <source>
        <strain evidence="1 2">36-1</strain>
    </source>
</reference>
<dbReference type="Proteomes" id="UP000245956">
    <property type="component" value="Unassembled WGS sequence"/>
</dbReference>
<evidence type="ECO:0000313" key="2">
    <source>
        <dbReference type="Proteomes" id="UP000245956"/>
    </source>
</evidence>
<sequence>MRLVLRYARSVMVTRSQRTLETHTVPSCNLQLMAGGAGQPQVIARAWTTHAREQVTGCATRRWAPPWHVGHFAQPHHVIPFSDALEPASQCYAA</sequence>
<gene>
    <name evidence="1" type="ORF">PCL_01483</name>
</gene>
<dbReference type="AlphaFoldDB" id="A0A2U3E3M0"/>
<name>A0A2U3E3M0_PURLI</name>
<evidence type="ECO:0000313" key="1">
    <source>
        <dbReference type="EMBL" id="PWI69098.1"/>
    </source>
</evidence>
<accession>A0A2U3E3M0</accession>
<protein>
    <submittedName>
        <fullName evidence="1">Uncharacterized protein</fullName>
    </submittedName>
</protein>
<proteinExistence type="predicted"/>
<organism evidence="1 2">
    <name type="scientific">Purpureocillium lilacinum</name>
    <name type="common">Paecilomyces lilacinus</name>
    <dbReference type="NCBI Taxonomy" id="33203"/>
    <lineage>
        <taxon>Eukaryota</taxon>
        <taxon>Fungi</taxon>
        <taxon>Dikarya</taxon>
        <taxon>Ascomycota</taxon>
        <taxon>Pezizomycotina</taxon>
        <taxon>Sordariomycetes</taxon>
        <taxon>Hypocreomycetidae</taxon>
        <taxon>Hypocreales</taxon>
        <taxon>Ophiocordycipitaceae</taxon>
        <taxon>Purpureocillium</taxon>
    </lineage>
</organism>
<comment type="caution">
    <text evidence="1">The sequence shown here is derived from an EMBL/GenBank/DDBJ whole genome shotgun (WGS) entry which is preliminary data.</text>
</comment>
<dbReference type="EMBL" id="LCWV01000013">
    <property type="protein sequence ID" value="PWI69098.1"/>
    <property type="molecule type" value="Genomic_DNA"/>
</dbReference>